<evidence type="ECO:0000313" key="11">
    <source>
        <dbReference type="Proteomes" id="UP000595564"/>
    </source>
</evidence>
<feature type="region of interest" description="Disordered" evidence="7">
    <location>
        <begin position="1"/>
        <end position="20"/>
    </location>
</feature>
<evidence type="ECO:0000256" key="8">
    <source>
        <dbReference type="SAM" id="Phobius"/>
    </source>
</evidence>
<feature type="domain" description="Major facilitator superfamily (MFS) profile" evidence="9">
    <location>
        <begin position="67"/>
        <end position="515"/>
    </location>
</feature>
<dbReference type="RefSeq" id="WP_201327503.1">
    <property type="nucleotide sequence ID" value="NZ_AP017470.1"/>
</dbReference>
<feature type="transmembrane region" description="Helical" evidence="8">
    <location>
        <begin position="257"/>
        <end position="275"/>
    </location>
</feature>
<dbReference type="InterPro" id="IPR020846">
    <property type="entry name" value="MFS_dom"/>
</dbReference>
<evidence type="ECO:0000256" key="5">
    <source>
        <dbReference type="ARBA" id="ARBA00022989"/>
    </source>
</evidence>
<name>A0A7R6PQ13_9BACT</name>
<dbReference type="PANTHER" id="PTHR23517">
    <property type="entry name" value="RESISTANCE PROTEIN MDTM, PUTATIVE-RELATED-RELATED"/>
    <property type="match status" value="1"/>
</dbReference>
<feature type="transmembrane region" description="Helical" evidence="8">
    <location>
        <begin position="73"/>
        <end position="94"/>
    </location>
</feature>
<organism evidence="10 11">
    <name type="scientific">Thermotomaculum hydrothermale</name>
    <dbReference type="NCBI Taxonomy" id="981385"/>
    <lineage>
        <taxon>Bacteria</taxon>
        <taxon>Pseudomonadati</taxon>
        <taxon>Acidobacteriota</taxon>
        <taxon>Holophagae</taxon>
        <taxon>Thermotomaculales</taxon>
        <taxon>Thermotomaculaceae</taxon>
        <taxon>Thermotomaculum</taxon>
    </lineage>
</organism>
<evidence type="ECO:0000256" key="3">
    <source>
        <dbReference type="ARBA" id="ARBA00022475"/>
    </source>
</evidence>
<keyword evidence="5 8" id="KW-1133">Transmembrane helix</keyword>
<feature type="transmembrane region" description="Helical" evidence="8">
    <location>
        <begin position="166"/>
        <end position="184"/>
    </location>
</feature>
<dbReference type="Gene3D" id="1.20.1250.20">
    <property type="entry name" value="MFS general substrate transporter like domains"/>
    <property type="match status" value="1"/>
</dbReference>
<comment type="subcellular location">
    <subcellularLocation>
        <location evidence="1">Cell membrane</location>
        <topology evidence="1">Multi-pass membrane protein</topology>
    </subcellularLocation>
</comment>
<feature type="transmembrane region" description="Helical" evidence="8">
    <location>
        <begin position="492"/>
        <end position="514"/>
    </location>
</feature>
<proteinExistence type="predicted"/>
<feature type="transmembrane region" description="Helical" evidence="8">
    <location>
        <begin position="205"/>
        <end position="222"/>
    </location>
</feature>
<dbReference type="InterPro" id="IPR011701">
    <property type="entry name" value="MFS"/>
</dbReference>
<feature type="transmembrane region" description="Helical" evidence="8">
    <location>
        <begin position="329"/>
        <end position="348"/>
    </location>
</feature>
<evidence type="ECO:0000256" key="2">
    <source>
        <dbReference type="ARBA" id="ARBA00022448"/>
    </source>
</evidence>
<dbReference type="PANTHER" id="PTHR23517:SF3">
    <property type="entry name" value="INTEGRAL MEMBRANE TRANSPORT PROTEIN"/>
    <property type="match status" value="1"/>
</dbReference>
<keyword evidence="3" id="KW-1003">Cell membrane</keyword>
<sequence length="561" mass="63767">MAKGKNNDRNYDPIAPGNDNTNPLEEIIQLPIDNEEIKEPTTTEKEATNPLREIIQPFIDFAKVPKVLWGVNISYLIEGMVYFGILTFMAIYFNDFFGLNDHQADLVVGFFTGGITLAMLFLGGMSDKIGIRKALLFSLIFMLIGRIIFTGVPYEMLFGKGSWVVLYYAALFGLFLVIIGYGMYQPAAYAAVKEFTDEKTATMGYAVLYAVMNLGGFLPGLISPRIRAWYRDFFIAKLKAAGIAVNPDVHYGMLGVFWFYVISTFLGIVVLLIYVNKKTIAKALEEKKQKELAQGKSEEQIEKERQENKPKKRSLKQYFLEHPLRDVKFAFFIFALIPVQTLFAHNWLTLPQYVDRAFGPTVKANMELFVNFNPILIFILTPLVAAITAKSDTMKMMILGTFVMALPTFFLAIGPNVYTLFAYIIVMSIGEAMWQPRFLQYAAELAPPGRTGEYMGIAQFPWFLTKIITALYAGWFLMHYCPVEGPKHTEQMWFYYGLIAITSPILLFLTRGWLRKEKEERDESILSTIIAIFIGIIVVAILIYMVKMLITILVTIPMSRI</sequence>
<protein>
    <recommendedName>
        <fullName evidence="9">Major facilitator superfamily (MFS) profile domain-containing protein</fullName>
    </recommendedName>
</protein>
<dbReference type="InterPro" id="IPR050171">
    <property type="entry name" value="MFS_Transporters"/>
</dbReference>
<evidence type="ECO:0000259" key="9">
    <source>
        <dbReference type="PROSITE" id="PS50850"/>
    </source>
</evidence>
<dbReference type="KEGG" id="thyd:TTHT_1729"/>
<feature type="transmembrane region" description="Helical" evidence="8">
    <location>
        <begin position="460"/>
        <end position="480"/>
    </location>
</feature>
<keyword evidence="11" id="KW-1185">Reference proteome</keyword>
<dbReference type="Proteomes" id="UP000595564">
    <property type="component" value="Chromosome"/>
</dbReference>
<evidence type="ECO:0000256" key="7">
    <source>
        <dbReference type="SAM" id="MobiDB-lite"/>
    </source>
</evidence>
<evidence type="ECO:0000256" key="6">
    <source>
        <dbReference type="ARBA" id="ARBA00023136"/>
    </source>
</evidence>
<evidence type="ECO:0000313" key="10">
    <source>
        <dbReference type="EMBL" id="BBB33201.1"/>
    </source>
</evidence>
<keyword evidence="4 8" id="KW-0812">Transmembrane</keyword>
<dbReference type="InterPro" id="IPR036259">
    <property type="entry name" value="MFS_trans_sf"/>
</dbReference>
<keyword evidence="6 8" id="KW-0472">Membrane</keyword>
<dbReference type="EMBL" id="AP017470">
    <property type="protein sequence ID" value="BBB33201.1"/>
    <property type="molecule type" value="Genomic_DNA"/>
</dbReference>
<dbReference type="GO" id="GO:0005886">
    <property type="term" value="C:plasma membrane"/>
    <property type="evidence" value="ECO:0007669"/>
    <property type="project" value="UniProtKB-SubCell"/>
</dbReference>
<feature type="compositionally biased region" description="Basic and acidic residues" evidence="7">
    <location>
        <begin position="1"/>
        <end position="11"/>
    </location>
</feature>
<dbReference type="AlphaFoldDB" id="A0A7R6PQ13"/>
<dbReference type="PROSITE" id="PS50850">
    <property type="entry name" value="MFS"/>
    <property type="match status" value="1"/>
</dbReference>
<gene>
    <name evidence="10" type="ORF">TTHT_1729</name>
</gene>
<keyword evidence="2" id="KW-0813">Transport</keyword>
<feature type="transmembrane region" description="Helical" evidence="8">
    <location>
        <begin position="526"/>
        <end position="556"/>
    </location>
</feature>
<dbReference type="SUPFAM" id="SSF103473">
    <property type="entry name" value="MFS general substrate transporter"/>
    <property type="match status" value="2"/>
</dbReference>
<feature type="transmembrane region" description="Helical" evidence="8">
    <location>
        <begin position="368"/>
        <end position="389"/>
    </location>
</feature>
<evidence type="ECO:0000256" key="4">
    <source>
        <dbReference type="ARBA" id="ARBA00022692"/>
    </source>
</evidence>
<dbReference type="GO" id="GO:0022857">
    <property type="term" value="F:transmembrane transporter activity"/>
    <property type="evidence" value="ECO:0007669"/>
    <property type="project" value="InterPro"/>
</dbReference>
<feature type="transmembrane region" description="Helical" evidence="8">
    <location>
        <begin position="134"/>
        <end position="154"/>
    </location>
</feature>
<evidence type="ECO:0000256" key="1">
    <source>
        <dbReference type="ARBA" id="ARBA00004651"/>
    </source>
</evidence>
<reference evidence="10 11" key="1">
    <citation type="journal article" date="2012" name="Extremophiles">
        <title>Thermotomaculum hydrothermale gen. nov., sp. nov., a novel heterotrophic thermophile within the phylum Acidobacteria from a deep-sea hydrothermal vent chimney in the Southern Okinawa Trough.</title>
        <authorList>
            <person name="Izumi H."/>
            <person name="Nunoura T."/>
            <person name="Miyazaki M."/>
            <person name="Mino S."/>
            <person name="Toki T."/>
            <person name="Takai K."/>
            <person name="Sako Y."/>
            <person name="Sawabe T."/>
            <person name="Nakagawa S."/>
        </authorList>
    </citation>
    <scope>NUCLEOTIDE SEQUENCE [LARGE SCALE GENOMIC DNA]</scope>
    <source>
        <strain evidence="10 11">AC55</strain>
    </source>
</reference>
<feature type="transmembrane region" description="Helical" evidence="8">
    <location>
        <begin position="106"/>
        <end position="122"/>
    </location>
</feature>
<accession>A0A7R6PQ13</accession>
<dbReference type="Pfam" id="PF07690">
    <property type="entry name" value="MFS_1"/>
    <property type="match status" value="1"/>
</dbReference>